<evidence type="ECO:0000259" key="4">
    <source>
        <dbReference type="Pfam" id="PF01717"/>
    </source>
</evidence>
<evidence type="ECO:0000256" key="2">
    <source>
        <dbReference type="ARBA" id="ARBA00022723"/>
    </source>
</evidence>
<dbReference type="InterPro" id="IPR038071">
    <property type="entry name" value="UROD/MetE-like_sf"/>
</dbReference>
<dbReference type="Gene3D" id="3.20.20.210">
    <property type="match status" value="1"/>
</dbReference>
<dbReference type="RefSeq" id="WP_171608223.1">
    <property type="nucleotide sequence ID" value="NZ_WHPF01000008.1"/>
</dbReference>
<evidence type="ECO:0000256" key="3">
    <source>
        <dbReference type="ARBA" id="ARBA00022833"/>
    </source>
</evidence>
<organism evidence="5 6">
    <name type="scientific">Limnovirga soli</name>
    <dbReference type="NCBI Taxonomy" id="2656915"/>
    <lineage>
        <taxon>Bacteria</taxon>
        <taxon>Pseudomonadati</taxon>
        <taxon>Bacteroidota</taxon>
        <taxon>Chitinophagia</taxon>
        <taxon>Chitinophagales</taxon>
        <taxon>Chitinophagaceae</taxon>
        <taxon>Limnovirga</taxon>
    </lineage>
</organism>
<dbReference type="SUPFAM" id="SSF51726">
    <property type="entry name" value="UROD/MetE-like"/>
    <property type="match status" value="1"/>
</dbReference>
<gene>
    <name evidence="5" type="ORF">GD597_12495</name>
</gene>
<dbReference type="GO" id="GO:0003871">
    <property type="term" value="F:5-methyltetrahydropteroyltriglutamate-homocysteine S-methyltransferase activity"/>
    <property type="evidence" value="ECO:0007669"/>
    <property type="project" value="InterPro"/>
</dbReference>
<dbReference type="Proteomes" id="UP000598971">
    <property type="component" value="Unassembled WGS sequence"/>
</dbReference>
<keyword evidence="3" id="KW-0862">Zinc</keyword>
<accession>A0A8J8JTS8</accession>
<name>A0A8J8JTS8_9BACT</name>
<evidence type="ECO:0000313" key="6">
    <source>
        <dbReference type="Proteomes" id="UP000598971"/>
    </source>
</evidence>
<feature type="domain" description="Cobalamin-independent methionine synthase MetE C-terminal/archaeal" evidence="4">
    <location>
        <begin position="7"/>
        <end position="336"/>
    </location>
</feature>
<keyword evidence="6" id="KW-1185">Reference proteome</keyword>
<dbReference type="GO" id="GO:0008270">
    <property type="term" value="F:zinc ion binding"/>
    <property type="evidence" value="ECO:0007669"/>
    <property type="project" value="InterPro"/>
</dbReference>
<sequence length="342" mass="38183">MQPFPIRTTVVGSYPFPGWLEFATQHLQQFGAADIEEMIEDAVITAIHDQVSSGLDVITDGEQTRFDFNLSFYGYINGIQANETETRRFGPAAHDQRGKHNIIDTLTAPNGLGVVKEFQRLQKLAPQGPVLKASVPGPFTLSGRLLPNATYKDRYAITEALLPIISKELEALVAAGCTEITVDEPSMSCYAYKEDTKRFTDIFNRTVAPIVGKCRLSTHLCFGNFKGRPVGYRSIKPMIPDFLDFNVNEVHIEMANREFAEIELLQVFAEKMDVAVGIVDVKNYYIETPEDVAKRIKQCLQYIPAEKLAVAPDCGLSQTARWASRQKLANMVKGAKMVRENL</sequence>
<keyword evidence="2" id="KW-0479">Metal-binding</keyword>
<dbReference type="AlphaFoldDB" id="A0A8J8JTS8"/>
<evidence type="ECO:0000256" key="1">
    <source>
        <dbReference type="ARBA" id="ARBA00001947"/>
    </source>
</evidence>
<reference evidence="5" key="1">
    <citation type="submission" date="2019-10" db="EMBL/GenBank/DDBJ databases">
        <title>Draft genome sequence of Panacibacter sp. KCS-6.</title>
        <authorList>
            <person name="Yim K.J."/>
        </authorList>
    </citation>
    <scope>NUCLEOTIDE SEQUENCE</scope>
    <source>
        <strain evidence="5">KCS-6</strain>
    </source>
</reference>
<dbReference type="PANTHER" id="PTHR30519">
    <property type="entry name" value="5-METHYLTETRAHYDROPTEROYLTRIGLUTAMATE--HOMOCYSTEINE METHYLTRANSFERASE"/>
    <property type="match status" value="1"/>
</dbReference>
<proteinExistence type="predicted"/>
<dbReference type="Pfam" id="PF01717">
    <property type="entry name" value="Meth_synt_2"/>
    <property type="match status" value="1"/>
</dbReference>
<dbReference type="GO" id="GO:0009086">
    <property type="term" value="P:methionine biosynthetic process"/>
    <property type="evidence" value="ECO:0007669"/>
    <property type="project" value="InterPro"/>
</dbReference>
<dbReference type="InterPro" id="IPR002629">
    <property type="entry name" value="Met_Synth_C/arc"/>
</dbReference>
<comment type="cofactor">
    <cofactor evidence="1">
        <name>Zn(2+)</name>
        <dbReference type="ChEBI" id="CHEBI:29105"/>
    </cofactor>
</comment>
<dbReference type="CDD" id="cd03311">
    <property type="entry name" value="CIMS_C_terminal_like"/>
    <property type="match status" value="1"/>
</dbReference>
<evidence type="ECO:0000313" key="5">
    <source>
        <dbReference type="EMBL" id="NNV56283.1"/>
    </source>
</evidence>
<protein>
    <submittedName>
        <fullName evidence="5">Methionine synthase</fullName>
    </submittedName>
</protein>
<dbReference type="EMBL" id="WHPF01000008">
    <property type="protein sequence ID" value="NNV56283.1"/>
    <property type="molecule type" value="Genomic_DNA"/>
</dbReference>
<comment type="caution">
    <text evidence="5">The sequence shown here is derived from an EMBL/GenBank/DDBJ whole genome shotgun (WGS) entry which is preliminary data.</text>
</comment>